<dbReference type="PANTHER" id="PTHR30408:SF13">
    <property type="entry name" value="TYPE I RESTRICTION ENZYME HINDI SPECIFICITY SUBUNIT"/>
    <property type="match status" value="1"/>
</dbReference>
<proteinExistence type="inferred from homology"/>
<keyword evidence="2" id="KW-0680">Restriction system</keyword>
<dbReference type="GO" id="GO:0016787">
    <property type="term" value="F:hydrolase activity"/>
    <property type="evidence" value="ECO:0007669"/>
    <property type="project" value="UniProtKB-KW"/>
</dbReference>
<dbReference type="InterPro" id="IPR000055">
    <property type="entry name" value="Restrct_endonuc_typeI_TRD"/>
</dbReference>
<evidence type="ECO:0000256" key="2">
    <source>
        <dbReference type="ARBA" id="ARBA00022747"/>
    </source>
</evidence>
<dbReference type="Pfam" id="PF01420">
    <property type="entry name" value="Methylase_S"/>
    <property type="match status" value="2"/>
</dbReference>
<keyword evidence="3" id="KW-0238">DNA-binding</keyword>
<reference evidence="5" key="1">
    <citation type="submission" date="2022-06" db="EMBL/GenBank/DDBJ databases">
        <title>Solitalea sp. MAHUQ-68 isolated from rhizospheric soil.</title>
        <authorList>
            <person name="Huq M.A."/>
        </authorList>
    </citation>
    <scope>NUCLEOTIDE SEQUENCE</scope>
    <source>
        <strain evidence="5">MAHUQ-68</strain>
    </source>
</reference>
<sequence>MSVWVKTKLGDIISIKGGFSYKGEFIGKGSTLLLGMGCVSFSDIFLHSGARLYEGDTPDSFLVKPQDIVLATRQQSDNLPILGAPAFVPKFLDGKRVIVGTNLYKIENDSTVNNEFLFWLLRTEDYRNHINSCSKGSTVKMITKDAVESYEFLCPSEEERNNIATILWKINDKIDLLHRQNATLEKMAETLFRQWFVEEAKEEWEMGILGDFGKVITGKTPSKENPNYWGDKYHFVTPTDFKDFGMFTNQPTRGLSEVGWSKLKSLQLPQDSILVTCIGSDMGKVTISSQPCITNQQLNSIIIRDKKYIGYVFEHIKSQYQNIRNIAFGGTTMPIINKNDFQNINTPIPSNDIVELFNIHWEVYANKILKNQTQIRTLTALRDTLLPKLMSGEVGVDLNKQN</sequence>
<evidence type="ECO:0000256" key="1">
    <source>
        <dbReference type="ARBA" id="ARBA00010923"/>
    </source>
</evidence>
<gene>
    <name evidence="5" type="ORF">NF867_00595</name>
</gene>
<dbReference type="GO" id="GO:0009307">
    <property type="term" value="P:DNA restriction-modification system"/>
    <property type="evidence" value="ECO:0007669"/>
    <property type="project" value="UniProtKB-KW"/>
</dbReference>
<feature type="domain" description="Type I restriction modification DNA specificity" evidence="4">
    <location>
        <begin position="2"/>
        <end position="186"/>
    </location>
</feature>
<dbReference type="Gene3D" id="3.90.220.20">
    <property type="entry name" value="DNA methylase specificity domains"/>
    <property type="match status" value="2"/>
</dbReference>
<dbReference type="CDD" id="cd17516">
    <property type="entry name" value="RMtype1_S_HinAWORF1578P-TRD2-CR2_like"/>
    <property type="match status" value="1"/>
</dbReference>
<evidence type="ECO:0000259" key="4">
    <source>
        <dbReference type="Pfam" id="PF01420"/>
    </source>
</evidence>
<dbReference type="GO" id="GO:0004519">
    <property type="term" value="F:endonuclease activity"/>
    <property type="evidence" value="ECO:0007669"/>
    <property type="project" value="UniProtKB-KW"/>
</dbReference>
<accession>A0A9X2F5U3</accession>
<feature type="domain" description="Type I restriction modification DNA specificity" evidence="4">
    <location>
        <begin position="202"/>
        <end position="351"/>
    </location>
</feature>
<comment type="caution">
    <text evidence="5">The sequence shown here is derived from an EMBL/GenBank/DDBJ whole genome shotgun (WGS) entry which is preliminary data.</text>
</comment>
<keyword evidence="5" id="KW-0378">Hydrolase</keyword>
<keyword evidence="5" id="KW-0540">Nuclease</keyword>
<dbReference type="GO" id="GO:0003677">
    <property type="term" value="F:DNA binding"/>
    <property type="evidence" value="ECO:0007669"/>
    <property type="project" value="UniProtKB-KW"/>
</dbReference>
<dbReference type="Proteomes" id="UP001155182">
    <property type="component" value="Unassembled WGS sequence"/>
</dbReference>
<evidence type="ECO:0000313" key="5">
    <source>
        <dbReference type="EMBL" id="MCO4291358.1"/>
    </source>
</evidence>
<dbReference type="PANTHER" id="PTHR30408">
    <property type="entry name" value="TYPE-1 RESTRICTION ENZYME ECOKI SPECIFICITY PROTEIN"/>
    <property type="match status" value="1"/>
</dbReference>
<organism evidence="5 6">
    <name type="scientific">Solitalea agri</name>
    <dbReference type="NCBI Taxonomy" id="2953739"/>
    <lineage>
        <taxon>Bacteria</taxon>
        <taxon>Pseudomonadati</taxon>
        <taxon>Bacteroidota</taxon>
        <taxon>Sphingobacteriia</taxon>
        <taxon>Sphingobacteriales</taxon>
        <taxon>Sphingobacteriaceae</taxon>
        <taxon>Solitalea</taxon>
    </lineage>
</organism>
<name>A0A9X2F5U3_9SPHI</name>
<dbReference type="InterPro" id="IPR052021">
    <property type="entry name" value="Type-I_RS_S_subunit"/>
</dbReference>
<dbReference type="SUPFAM" id="SSF116734">
    <property type="entry name" value="DNA methylase specificity domain"/>
    <property type="match status" value="2"/>
</dbReference>
<dbReference type="EMBL" id="JAMWYS010000003">
    <property type="protein sequence ID" value="MCO4291358.1"/>
    <property type="molecule type" value="Genomic_DNA"/>
</dbReference>
<evidence type="ECO:0000256" key="3">
    <source>
        <dbReference type="ARBA" id="ARBA00023125"/>
    </source>
</evidence>
<keyword evidence="5" id="KW-0255">Endonuclease</keyword>
<protein>
    <submittedName>
        <fullName evidence="5">Restriction endonuclease subunit S</fullName>
        <ecNumber evidence="5">3.1.21.-</ecNumber>
    </submittedName>
</protein>
<dbReference type="EC" id="3.1.21.-" evidence="5"/>
<keyword evidence="6" id="KW-1185">Reference proteome</keyword>
<comment type="similarity">
    <text evidence="1">Belongs to the type-I restriction system S methylase family.</text>
</comment>
<dbReference type="InterPro" id="IPR044946">
    <property type="entry name" value="Restrct_endonuc_typeI_TRD_sf"/>
</dbReference>
<dbReference type="RefSeq" id="WP_252585552.1">
    <property type="nucleotide sequence ID" value="NZ_JAMWYS010000003.1"/>
</dbReference>
<dbReference type="AlphaFoldDB" id="A0A9X2F5U3"/>
<evidence type="ECO:0000313" key="6">
    <source>
        <dbReference type="Proteomes" id="UP001155182"/>
    </source>
</evidence>